<accession>A0A5J6LEN0</accession>
<dbReference type="Pfam" id="PF08238">
    <property type="entry name" value="Sel1"/>
    <property type="match status" value="3"/>
</dbReference>
<dbReference type="EMBL" id="CP044222">
    <property type="protein sequence ID" value="QEW07084.1"/>
    <property type="molecule type" value="Genomic_DNA"/>
</dbReference>
<dbReference type="InterPro" id="IPR050767">
    <property type="entry name" value="Sel1_AlgK"/>
</dbReference>
<dbReference type="InterPro" id="IPR006597">
    <property type="entry name" value="Sel1-like"/>
</dbReference>
<evidence type="ECO:0000313" key="2">
    <source>
        <dbReference type="Proteomes" id="UP000325606"/>
    </source>
</evidence>
<dbReference type="SMART" id="SM00671">
    <property type="entry name" value="SEL1"/>
    <property type="match status" value="3"/>
</dbReference>
<proteinExistence type="predicted"/>
<dbReference type="InterPro" id="IPR011990">
    <property type="entry name" value="TPR-like_helical_dom_sf"/>
</dbReference>
<dbReference type="SUPFAM" id="SSF81901">
    <property type="entry name" value="HCP-like"/>
    <property type="match status" value="2"/>
</dbReference>
<organism evidence="1 2">
    <name type="scientific">Nitrincola iocasae</name>
    <dbReference type="NCBI Taxonomy" id="2614693"/>
    <lineage>
        <taxon>Bacteria</taxon>
        <taxon>Pseudomonadati</taxon>
        <taxon>Pseudomonadota</taxon>
        <taxon>Gammaproteobacteria</taxon>
        <taxon>Oceanospirillales</taxon>
        <taxon>Oceanospirillaceae</taxon>
        <taxon>Nitrincola</taxon>
    </lineage>
</organism>
<protein>
    <submittedName>
        <fullName evidence="1">Sel1 repeat family protein</fullName>
    </submittedName>
</protein>
<dbReference type="RefSeq" id="WP_151056147.1">
    <property type="nucleotide sequence ID" value="NZ_CP044222.1"/>
</dbReference>
<dbReference type="PANTHER" id="PTHR11102">
    <property type="entry name" value="SEL-1-LIKE PROTEIN"/>
    <property type="match status" value="1"/>
</dbReference>
<evidence type="ECO:0000313" key="1">
    <source>
        <dbReference type="EMBL" id="QEW07084.1"/>
    </source>
</evidence>
<name>A0A5J6LEN0_9GAMM</name>
<dbReference type="AlphaFoldDB" id="A0A5J6LEN0"/>
<sequence>MLVKLFSIINAIVMRYPGKYQRHCASTTNIALTFLCLCLAHLPGIAIAQTSYEEMLDQAKNKYYSGALEEARDIFSSLVEQKPGDAYFFLAMIEKASPSSNEYQNTVIEYLRRAVDFGNASAMWELGQSYENGDGVPVDLLVAMDWYRASKSHSNNSPDVIFFDTNRRDLIQRTTEDVIESLKHKAALNDVEAQYRLGNVYDTGYLVQPDEAQAFYWYHQAAKNEHTYSQFVLGYFYCRGIGTEIDVQVANDWLEASGRSASCLIFEKDE</sequence>
<dbReference type="PANTHER" id="PTHR11102:SF160">
    <property type="entry name" value="ERAD-ASSOCIATED E3 UBIQUITIN-PROTEIN LIGASE COMPONENT HRD3"/>
    <property type="match status" value="1"/>
</dbReference>
<dbReference type="Gene3D" id="1.25.40.10">
    <property type="entry name" value="Tetratricopeptide repeat domain"/>
    <property type="match status" value="2"/>
</dbReference>
<dbReference type="Proteomes" id="UP000325606">
    <property type="component" value="Chromosome"/>
</dbReference>
<keyword evidence="2" id="KW-1185">Reference proteome</keyword>
<reference evidence="1 2" key="1">
    <citation type="submission" date="2019-09" db="EMBL/GenBank/DDBJ databases">
        <title>Nitrincola iocasae sp. nov., a bacterium isolated from the sediment collected at a cold seep field in South China Sea.</title>
        <authorList>
            <person name="Zhang H."/>
            <person name="Wang H."/>
            <person name="Li C."/>
        </authorList>
    </citation>
    <scope>NUCLEOTIDE SEQUENCE [LARGE SCALE GENOMIC DNA]</scope>
    <source>
        <strain evidence="1 2">KXZD1103</strain>
    </source>
</reference>
<gene>
    <name evidence="1" type="ORF">F5I99_11510</name>
</gene>
<dbReference type="KEGG" id="nik:F5I99_11510"/>